<comment type="subcellular location">
    <subcellularLocation>
        <location evidence="5 7">Cytoplasm</location>
    </subcellularLocation>
</comment>
<dbReference type="PANTHER" id="PTHR23359">
    <property type="entry name" value="NUCLEOTIDE KINASE"/>
    <property type="match status" value="1"/>
</dbReference>
<feature type="binding site" evidence="5">
    <location>
        <position position="173"/>
    </location>
    <ligand>
        <name>ATP</name>
        <dbReference type="ChEBI" id="CHEBI:30616"/>
    </ligand>
</feature>
<organism evidence="8 9">
    <name type="scientific">Dactylosporangium fulvum</name>
    <dbReference type="NCBI Taxonomy" id="53359"/>
    <lineage>
        <taxon>Bacteria</taxon>
        <taxon>Bacillati</taxon>
        <taxon>Actinomycetota</taxon>
        <taxon>Actinomycetes</taxon>
        <taxon>Micromonosporales</taxon>
        <taxon>Micromonosporaceae</taxon>
        <taxon>Dactylosporangium</taxon>
    </lineage>
</organism>
<evidence type="ECO:0000256" key="7">
    <source>
        <dbReference type="RuleBase" id="RU003331"/>
    </source>
</evidence>
<dbReference type="InterPro" id="IPR033690">
    <property type="entry name" value="Adenylat_kinase_CS"/>
</dbReference>
<gene>
    <name evidence="5" type="primary">adk</name>
    <name evidence="8" type="ORF">Dfulv_24130</name>
</gene>
<dbReference type="PRINTS" id="PR00094">
    <property type="entry name" value="ADENYLTKNASE"/>
</dbReference>
<evidence type="ECO:0000256" key="1">
    <source>
        <dbReference type="ARBA" id="ARBA00022679"/>
    </source>
</evidence>
<dbReference type="EC" id="2.7.4.3" evidence="5 7"/>
<keyword evidence="3 5" id="KW-0547">Nucleotide-binding</keyword>
<feature type="binding site" evidence="5">
    <location>
        <begin position="57"/>
        <end position="59"/>
    </location>
    <ligand>
        <name>AMP</name>
        <dbReference type="ChEBI" id="CHEBI:456215"/>
    </ligand>
</feature>
<protein>
    <recommendedName>
        <fullName evidence="5 7">Adenylate kinase</fullName>
        <shortName evidence="5">AK</shortName>
        <ecNumber evidence="5 7">2.7.4.3</ecNumber>
    </recommendedName>
    <alternativeName>
        <fullName evidence="5">ATP-AMP transphosphorylase</fullName>
    </alternativeName>
    <alternativeName>
        <fullName evidence="5">ATP:AMP phosphotransferase</fullName>
    </alternativeName>
    <alternativeName>
        <fullName evidence="5">Adenylate monophosphate kinase</fullName>
    </alternativeName>
</protein>
<keyword evidence="9" id="KW-1185">Reference proteome</keyword>
<reference evidence="8" key="1">
    <citation type="submission" date="2021-04" db="EMBL/GenBank/DDBJ databases">
        <authorList>
            <person name="Hartkoorn R.C."/>
            <person name="Beaudoing E."/>
            <person name="Hot D."/>
        </authorList>
    </citation>
    <scope>NUCLEOTIDE SEQUENCE</scope>
    <source>
        <strain evidence="8">NRRL B-16292</strain>
    </source>
</reference>
<accession>A0ABY5WCB2</accession>
<proteinExistence type="inferred from homology"/>
<dbReference type="RefSeq" id="WP_259867075.1">
    <property type="nucleotide sequence ID" value="NZ_BAAAST010000123.1"/>
</dbReference>
<keyword evidence="2 5" id="KW-0545">Nucleotide biosynthesis</keyword>
<dbReference type="SUPFAM" id="SSF52540">
    <property type="entry name" value="P-loop containing nucleoside triphosphate hydrolases"/>
    <property type="match status" value="1"/>
</dbReference>
<feature type="binding site" evidence="5">
    <location>
        <position position="134"/>
    </location>
    <ligand>
        <name>AMP</name>
        <dbReference type="ChEBI" id="CHEBI:456215"/>
    </ligand>
</feature>
<evidence type="ECO:0000256" key="4">
    <source>
        <dbReference type="ARBA" id="ARBA00022777"/>
    </source>
</evidence>
<dbReference type="EMBL" id="CP073720">
    <property type="protein sequence ID" value="UWP87162.1"/>
    <property type="molecule type" value="Genomic_DNA"/>
</dbReference>
<evidence type="ECO:0000256" key="6">
    <source>
        <dbReference type="RuleBase" id="RU003330"/>
    </source>
</evidence>
<evidence type="ECO:0000256" key="2">
    <source>
        <dbReference type="ARBA" id="ARBA00022727"/>
    </source>
</evidence>
<evidence type="ECO:0000256" key="5">
    <source>
        <dbReference type="HAMAP-Rule" id="MF_00235"/>
    </source>
</evidence>
<dbReference type="GO" id="GO:0004017">
    <property type="term" value="F:AMP kinase activity"/>
    <property type="evidence" value="ECO:0007669"/>
    <property type="project" value="UniProtKB-EC"/>
</dbReference>
<comment type="similarity">
    <text evidence="5 6">Belongs to the adenylate kinase family.</text>
</comment>
<dbReference type="CDD" id="cd01428">
    <property type="entry name" value="ADK"/>
    <property type="match status" value="1"/>
</dbReference>
<dbReference type="InterPro" id="IPR027417">
    <property type="entry name" value="P-loop_NTPase"/>
</dbReference>
<feature type="binding site" evidence="5">
    <location>
        <begin position="10"/>
        <end position="15"/>
    </location>
    <ligand>
        <name>ATP</name>
        <dbReference type="ChEBI" id="CHEBI:30616"/>
    </ligand>
</feature>
<keyword evidence="5" id="KW-0963">Cytoplasm</keyword>
<comment type="domain">
    <text evidence="5">Consists of three domains, a large central CORE domain and two small peripheral domains, NMPbind and LID, which undergo movements during catalysis. The LID domain closes over the site of phosphoryl transfer upon ATP binding. Assembling and dissambling the active center during each catalytic cycle provides an effective means to prevent ATP hydrolysis.</text>
</comment>
<dbReference type="Gene3D" id="3.40.50.300">
    <property type="entry name" value="P-loop containing nucleotide triphosphate hydrolases"/>
    <property type="match status" value="1"/>
</dbReference>
<feature type="region of interest" description="NMP" evidence="5">
    <location>
        <begin position="30"/>
        <end position="59"/>
    </location>
</feature>
<dbReference type="NCBIfam" id="NF001381">
    <property type="entry name" value="PRK00279.1-3"/>
    <property type="match status" value="1"/>
</dbReference>
<comment type="function">
    <text evidence="5">Catalyzes the reversible transfer of the terminal phosphate group between ATP and AMP. Plays an important role in cellular energy homeostasis and in adenine nucleotide metabolism.</text>
</comment>
<dbReference type="Proteomes" id="UP001059617">
    <property type="component" value="Chromosome"/>
</dbReference>
<comment type="catalytic activity">
    <reaction evidence="5 7">
        <text>AMP + ATP = 2 ADP</text>
        <dbReference type="Rhea" id="RHEA:12973"/>
        <dbReference type="ChEBI" id="CHEBI:30616"/>
        <dbReference type="ChEBI" id="CHEBI:456215"/>
        <dbReference type="ChEBI" id="CHEBI:456216"/>
        <dbReference type="EC" id="2.7.4.3"/>
    </reaction>
</comment>
<comment type="caution">
    <text evidence="5">Lacks conserved residue(s) required for the propagation of feature annotation.</text>
</comment>
<dbReference type="NCBIfam" id="NF011100">
    <property type="entry name" value="PRK14527.1"/>
    <property type="match status" value="1"/>
</dbReference>
<feature type="binding site" evidence="5">
    <location>
        <position position="36"/>
    </location>
    <ligand>
        <name>AMP</name>
        <dbReference type="ChEBI" id="CHEBI:456215"/>
    </ligand>
</feature>
<keyword evidence="1 5" id="KW-0808">Transferase</keyword>
<reference evidence="8" key="2">
    <citation type="submission" date="2022-09" db="EMBL/GenBank/DDBJ databases">
        <title>Biosynthetic gene clusters of Dactylosporangioum fulvum.</title>
        <authorList>
            <person name="Caradec T."/>
        </authorList>
    </citation>
    <scope>NUCLEOTIDE SEQUENCE</scope>
    <source>
        <strain evidence="8">NRRL B-16292</strain>
    </source>
</reference>
<comment type="subunit">
    <text evidence="5 7">Monomer.</text>
</comment>
<keyword evidence="4 5" id="KW-0418">Kinase</keyword>
<dbReference type="InterPro" id="IPR000850">
    <property type="entry name" value="Adenylat/UMP-CMP_kin"/>
</dbReference>
<evidence type="ECO:0000313" key="9">
    <source>
        <dbReference type="Proteomes" id="UP001059617"/>
    </source>
</evidence>
<name>A0ABY5WCB2_9ACTN</name>
<dbReference type="PROSITE" id="PS00113">
    <property type="entry name" value="ADENYLATE_KINASE"/>
    <property type="match status" value="1"/>
</dbReference>
<evidence type="ECO:0000256" key="3">
    <source>
        <dbReference type="ARBA" id="ARBA00022741"/>
    </source>
</evidence>
<sequence length="225" mass="24669">MRVLMVAPPGAGKGTQSALIARHFGIPHLAIGAKLRDNVARGTELGHLVRGYLDRGDLVPDEIVMGILREGLAAAKAAGTGYVLDGIPRTLEQAKAAYRIAEELDMTVNVALHLKADDEEVTKRLLERASREHRSDDNAVVIRQRLDLYRRATTPILAWYGQRGILVSVDAMRPVEQVGREILAALDAMAPLVDHVPEDMRRSVDLSDLGVWLDRYHHDNGPPAG</sequence>
<feature type="binding site" evidence="5">
    <location>
        <position position="93"/>
    </location>
    <ligand>
        <name>AMP</name>
        <dbReference type="ChEBI" id="CHEBI:456215"/>
    </ligand>
</feature>
<keyword evidence="5 7" id="KW-0067">ATP-binding</keyword>
<comment type="pathway">
    <text evidence="5">Purine metabolism; AMP biosynthesis via salvage pathway; AMP from ADP: step 1/1.</text>
</comment>
<evidence type="ECO:0000313" key="8">
    <source>
        <dbReference type="EMBL" id="UWP87162.1"/>
    </source>
</evidence>
<dbReference type="Pfam" id="PF00406">
    <property type="entry name" value="ADK"/>
    <property type="match status" value="1"/>
</dbReference>
<feature type="binding site" evidence="5">
    <location>
        <position position="145"/>
    </location>
    <ligand>
        <name>AMP</name>
        <dbReference type="ChEBI" id="CHEBI:456215"/>
    </ligand>
</feature>
<dbReference type="HAMAP" id="MF_00235">
    <property type="entry name" value="Adenylate_kinase_Adk"/>
    <property type="match status" value="1"/>
</dbReference>
<feature type="binding site" evidence="5">
    <location>
        <position position="128"/>
    </location>
    <ligand>
        <name>ATP</name>
        <dbReference type="ChEBI" id="CHEBI:30616"/>
    </ligand>
</feature>